<dbReference type="OrthoDB" id="6228216at2"/>
<dbReference type="AlphaFoldDB" id="A0A222G4D1"/>
<proteinExistence type="predicted"/>
<reference evidence="1 2" key="1">
    <citation type="submission" date="2017-08" db="EMBL/GenBank/DDBJ databases">
        <title>Complete genome of Colwellia sp. NB097-1, a psychrophile bacterium ioslated from Bering Sea.</title>
        <authorList>
            <person name="Chen X."/>
        </authorList>
    </citation>
    <scope>NUCLEOTIDE SEQUENCE [LARGE SCALE GENOMIC DNA]</scope>
    <source>
        <strain evidence="1 2">NB097-1</strain>
    </source>
</reference>
<organism evidence="1 2">
    <name type="scientific">Cognaticolwellia beringensis</name>
    <dbReference type="NCBI Taxonomy" id="1967665"/>
    <lineage>
        <taxon>Bacteria</taxon>
        <taxon>Pseudomonadati</taxon>
        <taxon>Pseudomonadota</taxon>
        <taxon>Gammaproteobacteria</taxon>
        <taxon>Alteromonadales</taxon>
        <taxon>Colwelliaceae</taxon>
        <taxon>Cognaticolwellia</taxon>
    </lineage>
</organism>
<sequence>MIFSLFKKAKQADQCEADLKLLQKLDKSQSHRAKVRSLALITSPKGLAAIFTIGVARGFIKPSIARQLKSMAIVFGKTTIDDWLTGDVTQVSE</sequence>
<name>A0A222G4D1_9GAMM</name>
<accession>A0A222G4D1</accession>
<dbReference type="EMBL" id="CP020465">
    <property type="protein sequence ID" value="ASP46767.1"/>
    <property type="molecule type" value="Genomic_DNA"/>
</dbReference>
<gene>
    <name evidence="1" type="ORF">B5D82_02605</name>
</gene>
<dbReference type="KEGG" id="cber:B5D82_02605"/>
<evidence type="ECO:0000313" key="2">
    <source>
        <dbReference type="Proteomes" id="UP000202259"/>
    </source>
</evidence>
<dbReference type="RefSeq" id="WP_081148985.1">
    <property type="nucleotide sequence ID" value="NZ_CP020465.1"/>
</dbReference>
<protein>
    <submittedName>
        <fullName evidence="1">Uncharacterized protein</fullName>
    </submittedName>
</protein>
<evidence type="ECO:0000313" key="1">
    <source>
        <dbReference type="EMBL" id="ASP46767.1"/>
    </source>
</evidence>
<keyword evidence="2" id="KW-1185">Reference proteome</keyword>
<dbReference type="Proteomes" id="UP000202259">
    <property type="component" value="Chromosome"/>
</dbReference>